<keyword evidence="3" id="KW-1185">Reference proteome</keyword>
<accession>A0A914DUE3</accession>
<feature type="transmembrane region" description="Helical" evidence="2">
    <location>
        <begin position="158"/>
        <end position="177"/>
    </location>
</feature>
<evidence type="ECO:0000256" key="2">
    <source>
        <dbReference type="SAM" id="Phobius"/>
    </source>
</evidence>
<dbReference type="Proteomes" id="UP000887540">
    <property type="component" value="Unplaced"/>
</dbReference>
<organism evidence="3 4">
    <name type="scientific">Acrobeloides nanus</name>
    <dbReference type="NCBI Taxonomy" id="290746"/>
    <lineage>
        <taxon>Eukaryota</taxon>
        <taxon>Metazoa</taxon>
        <taxon>Ecdysozoa</taxon>
        <taxon>Nematoda</taxon>
        <taxon>Chromadorea</taxon>
        <taxon>Rhabditida</taxon>
        <taxon>Tylenchina</taxon>
        <taxon>Cephalobomorpha</taxon>
        <taxon>Cephaloboidea</taxon>
        <taxon>Cephalobidae</taxon>
        <taxon>Acrobeloides</taxon>
    </lineage>
</organism>
<evidence type="ECO:0000256" key="1">
    <source>
        <dbReference type="SAM" id="MobiDB-lite"/>
    </source>
</evidence>
<reference evidence="4" key="1">
    <citation type="submission" date="2022-11" db="UniProtKB">
        <authorList>
            <consortium name="WormBaseParasite"/>
        </authorList>
    </citation>
    <scope>IDENTIFICATION</scope>
</reference>
<feature type="transmembrane region" description="Helical" evidence="2">
    <location>
        <begin position="88"/>
        <end position="109"/>
    </location>
</feature>
<dbReference type="WBParaSite" id="ACRNAN_scaffold373.g20609.t1">
    <property type="protein sequence ID" value="ACRNAN_scaffold373.g20609.t1"/>
    <property type="gene ID" value="ACRNAN_scaffold373.g20609"/>
</dbReference>
<sequence>MTMCLQSSKSYIRLILNGVEIEQVVIFKYLECVTPVESDTQVETERPPPTGQERPAQIGQEVPAQNGQQRHKHSMDNQDCNGWSTMQILIAVTSSFLTAVFTLIAKCLYDRCCKPEAEYTRCLIRDSQPPEVPMHGDFYLTEIEDIATKQHDDEIQRINRKISAFLYLLVAFMGLHFF</sequence>
<proteinExistence type="predicted"/>
<dbReference type="AlphaFoldDB" id="A0A914DUE3"/>
<keyword evidence="2" id="KW-0472">Membrane</keyword>
<evidence type="ECO:0000313" key="3">
    <source>
        <dbReference type="Proteomes" id="UP000887540"/>
    </source>
</evidence>
<name>A0A914DUE3_9BILA</name>
<keyword evidence="2" id="KW-0812">Transmembrane</keyword>
<feature type="region of interest" description="Disordered" evidence="1">
    <location>
        <begin position="38"/>
        <end position="57"/>
    </location>
</feature>
<keyword evidence="2" id="KW-1133">Transmembrane helix</keyword>
<protein>
    <submittedName>
        <fullName evidence="4">Uncharacterized protein</fullName>
    </submittedName>
</protein>
<evidence type="ECO:0000313" key="4">
    <source>
        <dbReference type="WBParaSite" id="ACRNAN_scaffold373.g20609.t1"/>
    </source>
</evidence>